<keyword evidence="4" id="KW-1133">Transmembrane helix</keyword>
<evidence type="ECO:0000256" key="1">
    <source>
        <dbReference type="ARBA" id="ARBA00022679"/>
    </source>
</evidence>
<dbReference type="Gene3D" id="1.20.5.1930">
    <property type="match status" value="1"/>
</dbReference>
<dbReference type="RefSeq" id="WP_109228206.1">
    <property type="nucleotide sequence ID" value="NZ_PYHR01000002.1"/>
</dbReference>
<dbReference type="InterPro" id="IPR011712">
    <property type="entry name" value="Sig_transdc_His_kin_sub3_dim/P"/>
</dbReference>
<keyword evidence="3" id="KW-0902">Two-component regulatory system</keyword>
<keyword evidence="7" id="KW-1185">Reference proteome</keyword>
<feature type="domain" description="Signal transduction histidine kinase subgroup 3 dimerisation and phosphoacceptor" evidence="5">
    <location>
        <begin position="191"/>
        <end position="251"/>
    </location>
</feature>
<dbReference type="GO" id="GO:0046983">
    <property type="term" value="F:protein dimerization activity"/>
    <property type="evidence" value="ECO:0007669"/>
    <property type="project" value="InterPro"/>
</dbReference>
<feature type="transmembrane region" description="Helical" evidence="4">
    <location>
        <begin position="49"/>
        <end position="66"/>
    </location>
</feature>
<dbReference type="PANTHER" id="PTHR24421:SF63">
    <property type="entry name" value="SENSOR HISTIDINE KINASE DESK"/>
    <property type="match status" value="1"/>
</dbReference>
<dbReference type="Proteomes" id="UP000245166">
    <property type="component" value="Unassembled WGS sequence"/>
</dbReference>
<evidence type="ECO:0000313" key="7">
    <source>
        <dbReference type="Proteomes" id="UP000245166"/>
    </source>
</evidence>
<dbReference type="AlphaFoldDB" id="A0A2U1ZSA8"/>
<organism evidence="6 7">
    <name type="scientific">Serinibacter arcticus</name>
    <dbReference type="NCBI Taxonomy" id="1655435"/>
    <lineage>
        <taxon>Bacteria</taxon>
        <taxon>Bacillati</taxon>
        <taxon>Actinomycetota</taxon>
        <taxon>Actinomycetes</taxon>
        <taxon>Micrococcales</taxon>
        <taxon>Beutenbergiaceae</taxon>
        <taxon>Serinibacter</taxon>
    </lineage>
</organism>
<protein>
    <recommendedName>
        <fullName evidence="5">Signal transduction histidine kinase subgroup 3 dimerisation and phosphoacceptor domain-containing protein</fullName>
    </recommendedName>
</protein>
<sequence length="374" mass="39370">MSSTTPSPAEHLDVDRLEAEVRSWVRRGYLFAFLITLTAALLASPRGAPAGPAAVSAVVAVVFLLVPRAVAATRLLTLGTLVSVAVYVAAAAQGGSPVAGIGVGVCAGLWVARTEPRWRGVATGLAVLLIVALALPALVRDSPHAIREAVVLAVMGAVWIATVLDAEGQRSLFRSLEHVKDVEREHALLQERQRFSSDLHDIQGHSLHAIRLKTALARRLHPHQPDQVAAELESISALAKEAIDQGRRLAEGTPALSLTSEIANAQQLLAASGADVVVTGGSDEPSDHSAQVLALALREATTNVLRHADAQNVTIEVSGRTLTVVNDGARQPARDERGLADLRRRVSTAGGRLEVRAEGSAFELRVLVGDGGPR</sequence>
<evidence type="ECO:0000256" key="2">
    <source>
        <dbReference type="ARBA" id="ARBA00022777"/>
    </source>
</evidence>
<evidence type="ECO:0000313" key="6">
    <source>
        <dbReference type="EMBL" id="PWD49823.1"/>
    </source>
</evidence>
<reference evidence="6 7" key="1">
    <citation type="submission" date="2018-03" db="EMBL/GenBank/DDBJ databases">
        <title>Genome assembly of novel Miniimonas species PCH200.</title>
        <authorList>
            <person name="Thakur V."/>
            <person name="Kumar V."/>
            <person name="Singh D."/>
        </authorList>
    </citation>
    <scope>NUCLEOTIDE SEQUENCE [LARGE SCALE GENOMIC DNA]</scope>
    <source>
        <strain evidence="6 7">PCH200</strain>
    </source>
</reference>
<dbReference type="InterPro" id="IPR036890">
    <property type="entry name" value="HATPase_C_sf"/>
</dbReference>
<evidence type="ECO:0000256" key="4">
    <source>
        <dbReference type="SAM" id="Phobius"/>
    </source>
</evidence>
<evidence type="ECO:0000259" key="5">
    <source>
        <dbReference type="Pfam" id="PF07730"/>
    </source>
</evidence>
<comment type="caution">
    <text evidence="6">The sequence shown here is derived from an EMBL/GenBank/DDBJ whole genome shotgun (WGS) entry which is preliminary data.</text>
</comment>
<name>A0A2U1ZSA8_9MICO</name>
<dbReference type="EMBL" id="PYHR01000002">
    <property type="protein sequence ID" value="PWD49823.1"/>
    <property type="molecule type" value="Genomic_DNA"/>
</dbReference>
<feature type="transmembrane region" description="Helical" evidence="4">
    <location>
        <begin position="120"/>
        <end position="139"/>
    </location>
</feature>
<dbReference type="GO" id="GO:0000155">
    <property type="term" value="F:phosphorelay sensor kinase activity"/>
    <property type="evidence" value="ECO:0007669"/>
    <property type="project" value="InterPro"/>
</dbReference>
<dbReference type="GO" id="GO:0016020">
    <property type="term" value="C:membrane"/>
    <property type="evidence" value="ECO:0007669"/>
    <property type="project" value="InterPro"/>
</dbReference>
<keyword evidence="4" id="KW-0812">Transmembrane</keyword>
<proteinExistence type="predicted"/>
<dbReference type="InterPro" id="IPR050482">
    <property type="entry name" value="Sensor_HK_TwoCompSys"/>
</dbReference>
<dbReference type="Pfam" id="PF07730">
    <property type="entry name" value="HisKA_3"/>
    <property type="match status" value="1"/>
</dbReference>
<evidence type="ECO:0000256" key="3">
    <source>
        <dbReference type="ARBA" id="ARBA00023012"/>
    </source>
</evidence>
<keyword evidence="1" id="KW-0808">Transferase</keyword>
<dbReference type="PANTHER" id="PTHR24421">
    <property type="entry name" value="NITRATE/NITRITE SENSOR PROTEIN NARX-RELATED"/>
    <property type="match status" value="1"/>
</dbReference>
<feature type="transmembrane region" description="Helical" evidence="4">
    <location>
        <begin position="145"/>
        <end position="164"/>
    </location>
</feature>
<keyword evidence="4" id="KW-0472">Membrane</keyword>
<dbReference type="Gene3D" id="3.30.565.10">
    <property type="entry name" value="Histidine kinase-like ATPase, C-terminal domain"/>
    <property type="match status" value="1"/>
</dbReference>
<keyword evidence="2" id="KW-0418">Kinase</keyword>
<accession>A0A2U1ZSA8</accession>
<feature type="transmembrane region" description="Helical" evidence="4">
    <location>
        <begin position="24"/>
        <end position="43"/>
    </location>
</feature>
<gene>
    <name evidence="6" type="ORF">C8046_03055</name>
</gene>
<dbReference type="OrthoDB" id="5241784at2"/>